<dbReference type="AlphaFoldDB" id="A0A3D9H348"/>
<dbReference type="EMBL" id="QRDV01000004">
    <property type="protein sequence ID" value="RED43937.1"/>
    <property type="molecule type" value="Genomic_DNA"/>
</dbReference>
<dbReference type="SUPFAM" id="SSF53474">
    <property type="entry name" value="alpha/beta-Hydrolases"/>
    <property type="match status" value="1"/>
</dbReference>
<feature type="domain" description="AB hydrolase-1" evidence="1">
    <location>
        <begin position="42"/>
        <end position="265"/>
    </location>
</feature>
<dbReference type="Proteomes" id="UP000256980">
    <property type="component" value="Unassembled WGS sequence"/>
</dbReference>
<dbReference type="Pfam" id="PF12697">
    <property type="entry name" value="Abhydrolase_6"/>
    <property type="match status" value="1"/>
</dbReference>
<sequence>MKNSNTINTEYANIDDLRIAYRKKGNGTPIILANRFRGTLDTWDPLFLDLLSENNTVITFDYTGVGYSEGELPTDIKEVASQIVKLADYLKIDKFFVLGWSYGGWVAQYVTFINSSRVLKTVIIGSNPIGKNDIPLEPLFLKYALKPINDLEDEIIIFYEPKSEKSRKAAEESRSRINSNIDTSKIPSSKEEFNRYFAVAPSVLEDKENFREKYTILQTPILVISSDHDISYATENWFPLLKNAPTIQHIILPDSGHAMHFQYPELSTKYINIFLKN</sequence>
<gene>
    <name evidence="2" type="ORF">DFQ10_104128</name>
</gene>
<dbReference type="GO" id="GO:0016020">
    <property type="term" value="C:membrane"/>
    <property type="evidence" value="ECO:0007669"/>
    <property type="project" value="TreeGrafter"/>
</dbReference>
<dbReference type="InterPro" id="IPR050266">
    <property type="entry name" value="AB_hydrolase_sf"/>
</dbReference>
<dbReference type="Gene3D" id="3.40.50.1820">
    <property type="entry name" value="alpha/beta hydrolase"/>
    <property type="match status" value="1"/>
</dbReference>
<evidence type="ECO:0000313" key="3">
    <source>
        <dbReference type="Proteomes" id="UP000256980"/>
    </source>
</evidence>
<dbReference type="InterPro" id="IPR029058">
    <property type="entry name" value="AB_hydrolase_fold"/>
</dbReference>
<evidence type="ECO:0000259" key="1">
    <source>
        <dbReference type="Pfam" id="PF12697"/>
    </source>
</evidence>
<dbReference type="PANTHER" id="PTHR43798:SF5">
    <property type="entry name" value="MONOACYLGLYCEROL LIPASE ABHD6"/>
    <property type="match status" value="1"/>
</dbReference>
<dbReference type="RefSeq" id="WP_115817350.1">
    <property type="nucleotide sequence ID" value="NZ_QRDV01000004.1"/>
</dbReference>
<dbReference type="OrthoDB" id="9773293at2"/>
<evidence type="ECO:0000313" key="2">
    <source>
        <dbReference type="EMBL" id="RED43937.1"/>
    </source>
</evidence>
<accession>A0A3D9H348</accession>
<comment type="caution">
    <text evidence="2">The sequence shown here is derived from an EMBL/GenBank/DDBJ whole genome shotgun (WGS) entry which is preliminary data.</text>
</comment>
<dbReference type="PANTHER" id="PTHR43798">
    <property type="entry name" value="MONOACYLGLYCEROL LIPASE"/>
    <property type="match status" value="1"/>
</dbReference>
<keyword evidence="3" id="KW-1185">Reference proteome</keyword>
<dbReference type="InterPro" id="IPR000073">
    <property type="entry name" value="AB_hydrolase_1"/>
</dbReference>
<reference evidence="2 3" key="1">
    <citation type="submission" date="2018-07" db="EMBL/GenBank/DDBJ databases">
        <title>Genomic Encyclopedia of Type Strains, Phase III (KMG-III): the genomes of soil and plant-associated and newly described type strains.</title>
        <authorList>
            <person name="Whitman W."/>
        </authorList>
    </citation>
    <scope>NUCLEOTIDE SEQUENCE [LARGE SCALE GENOMIC DNA]</scope>
    <source>
        <strain evidence="2 3">CECT 7946</strain>
    </source>
</reference>
<dbReference type="GO" id="GO:0046464">
    <property type="term" value="P:acylglycerol catabolic process"/>
    <property type="evidence" value="ECO:0007669"/>
    <property type="project" value="TreeGrafter"/>
</dbReference>
<organism evidence="2 3">
    <name type="scientific">Winogradskyella eximia</name>
    <dbReference type="NCBI Taxonomy" id="262006"/>
    <lineage>
        <taxon>Bacteria</taxon>
        <taxon>Pseudomonadati</taxon>
        <taxon>Bacteroidota</taxon>
        <taxon>Flavobacteriia</taxon>
        <taxon>Flavobacteriales</taxon>
        <taxon>Flavobacteriaceae</taxon>
        <taxon>Winogradskyella</taxon>
    </lineage>
</organism>
<dbReference type="GO" id="GO:0047372">
    <property type="term" value="F:monoacylglycerol lipase activity"/>
    <property type="evidence" value="ECO:0007669"/>
    <property type="project" value="TreeGrafter"/>
</dbReference>
<protein>
    <submittedName>
        <fullName evidence="2">Pimeloyl-ACP methyl ester carboxylesterase</fullName>
    </submittedName>
</protein>
<proteinExistence type="predicted"/>
<name>A0A3D9H348_9FLAO</name>